<protein>
    <submittedName>
        <fullName evidence="2">Uncharacterized protein</fullName>
    </submittedName>
</protein>
<dbReference type="EMBL" id="BJYF01000028">
    <property type="protein sequence ID" value="GEN61174.1"/>
    <property type="molecule type" value="Genomic_DNA"/>
</dbReference>
<dbReference type="Proteomes" id="UP000321635">
    <property type="component" value="Unassembled WGS sequence"/>
</dbReference>
<feature type="transmembrane region" description="Helical" evidence="1">
    <location>
        <begin position="26"/>
        <end position="49"/>
    </location>
</feature>
<keyword evidence="1" id="KW-1133">Transmembrane helix</keyword>
<name>A0A511XDY2_9PROT</name>
<sequence>MSSVVFPAPRKPVSTVTGASAPEEDVAFAGVAVASCVADMVVVSVTLFARKVAVRRRVAEEI</sequence>
<keyword evidence="3" id="KW-1185">Reference proteome</keyword>
<keyword evidence="1" id="KW-0812">Transmembrane</keyword>
<keyword evidence="1" id="KW-0472">Membrane</keyword>
<comment type="caution">
    <text evidence="2">The sequence shown here is derived from an EMBL/GenBank/DDBJ whole genome shotgun (WGS) entry which is preliminary data.</text>
</comment>
<gene>
    <name evidence="2" type="ORF">ANI02nite_30580</name>
</gene>
<evidence type="ECO:0000313" key="3">
    <source>
        <dbReference type="Proteomes" id="UP000321635"/>
    </source>
</evidence>
<proteinExistence type="predicted"/>
<evidence type="ECO:0000313" key="2">
    <source>
        <dbReference type="EMBL" id="GEN61174.1"/>
    </source>
</evidence>
<evidence type="ECO:0000256" key="1">
    <source>
        <dbReference type="SAM" id="Phobius"/>
    </source>
</evidence>
<reference evidence="2 3" key="1">
    <citation type="submission" date="2019-07" db="EMBL/GenBank/DDBJ databases">
        <title>Whole genome shotgun sequence of Acetobacter nitrogenifigens NBRC 105050.</title>
        <authorList>
            <person name="Hosoyama A."/>
            <person name="Uohara A."/>
            <person name="Ohji S."/>
            <person name="Ichikawa N."/>
        </authorList>
    </citation>
    <scope>NUCLEOTIDE SEQUENCE [LARGE SCALE GENOMIC DNA]</scope>
    <source>
        <strain evidence="2 3">NBRC 105050</strain>
    </source>
</reference>
<organism evidence="2 3">
    <name type="scientific">Acetobacter nitrogenifigens DSM 23921 = NBRC 105050</name>
    <dbReference type="NCBI Taxonomy" id="1120919"/>
    <lineage>
        <taxon>Bacteria</taxon>
        <taxon>Pseudomonadati</taxon>
        <taxon>Pseudomonadota</taxon>
        <taxon>Alphaproteobacteria</taxon>
        <taxon>Acetobacterales</taxon>
        <taxon>Acetobacteraceae</taxon>
        <taxon>Acetobacter</taxon>
    </lineage>
</organism>
<dbReference type="AlphaFoldDB" id="A0A511XDY2"/>
<accession>A0A511XDY2</accession>